<dbReference type="GO" id="GO:0008237">
    <property type="term" value="F:metallopeptidase activity"/>
    <property type="evidence" value="ECO:0007669"/>
    <property type="project" value="UniProtKB-KW"/>
</dbReference>
<dbReference type="InterPro" id="IPR011249">
    <property type="entry name" value="Metalloenz_LuxS/M16"/>
</dbReference>
<dbReference type="Pfam" id="PF00675">
    <property type="entry name" value="Peptidase_M16"/>
    <property type="match status" value="1"/>
</dbReference>
<dbReference type="Gene3D" id="3.30.830.10">
    <property type="entry name" value="Metalloenzyme, LuxS/M16 peptidase-like"/>
    <property type="match status" value="1"/>
</dbReference>
<evidence type="ECO:0000256" key="5">
    <source>
        <dbReference type="ARBA" id="ARBA00023049"/>
    </source>
</evidence>
<keyword evidence="3 7" id="KW-0378">Hydrolase</keyword>
<evidence type="ECO:0000256" key="2">
    <source>
        <dbReference type="ARBA" id="ARBA00022670"/>
    </source>
</evidence>
<comment type="similarity">
    <text evidence="1">Belongs to the peptidase M16 family.</text>
</comment>
<dbReference type="SUPFAM" id="SSF63411">
    <property type="entry name" value="LuxS/MPP-like metallohydrolase"/>
    <property type="match status" value="1"/>
</dbReference>
<protein>
    <submittedName>
        <fullName evidence="7">Putative processing peptidase</fullName>
        <ecNumber evidence="7">3.4.21.102</ecNumber>
    </submittedName>
</protein>
<dbReference type="GO" id="GO:0004252">
    <property type="term" value="F:serine-type endopeptidase activity"/>
    <property type="evidence" value="ECO:0007669"/>
    <property type="project" value="UniProtKB-EC"/>
</dbReference>
<dbReference type="EC" id="3.4.21.102" evidence="7"/>
<keyword evidence="8" id="KW-1185">Reference proteome</keyword>
<accession>A0A2P6RJU3</accession>
<evidence type="ECO:0000313" key="8">
    <source>
        <dbReference type="Proteomes" id="UP000238479"/>
    </source>
</evidence>
<proteinExistence type="inferred from homology"/>
<dbReference type="GO" id="GO:0046872">
    <property type="term" value="F:metal ion binding"/>
    <property type="evidence" value="ECO:0007669"/>
    <property type="project" value="InterPro"/>
</dbReference>
<keyword evidence="2" id="KW-0645">Protease</keyword>
<feature type="domain" description="Peptidase M16 N-terminal" evidence="6">
    <location>
        <begin position="54"/>
        <end position="172"/>
    </location>
</feature>
<reference evidence="7 8" key="1">
    <citation type="journal article" date="2018" name="Nat. Genet.">
        <title>The Rosa genome provides new insights in the design of modern roses.</title>
        <authorList>
            <person name="Bendahmane M."/>
        </authorList>
    </citation>
    <scope>NUCLEOTIDE SEQUENCE [LARGE SCALE GENOMIC DNA]</scope>
    <source>
        <strain evidence="8">cv. Old Blush</strain>
    </source>
</reference>
<sequence length="229" mass="25408">MDLLPGGSSSMVKKTGFRSLKLVNIEMDQVLGDKPVGVDYGRLDNGLSYYVRCNSKPKMRAALALAVKVGSVLEEEEERGVTRIVEHLAFSATQNYTNHDIVRFLESIGAEFGACQNAVTSAGDTVYELFVPVDKLELLSEAISVLAEFSSEIRVSKDDVERERGAVMEEYRGNRNATGRMQDAHWLLMMAGSKYAERLPIGLEKVIRTVSPETVKQFIRSGTILAIWQ</sequence>
<keyword evidence="5" id="KW-0482">Metalloprotease</keyword>
<evidence type="ECO:0000259" key="6">
    <source>
        <dbReference type="Pfam" id="PF00675"/>
    </source>
</evidence>
<dbReference type="PANTHER" id="PTHR43690">
    <property type="entry name" value="NARDILYSIN"/>
    <property type="match status" value="1"/>
</dbReference>
<comment type="caution">
    <text evidence="7">The sequence shown here is derived from an EMBL/GenBank/DDBJ whole genome shotgun (WGS) entry which is preliminary data.</text>
</comment>
<gene>
    <name evidence="7" type="ORF">RchiOBHm_Chr2g0091891</name>
</gene>
<dbReference type="GO" id="GO:0006508">
    <property type="term" value="P:proteolysis"/>
    <property type="evidence" value="ECO:0007669"/>
    <property type="project" value="UniProtKB-KW"/>
</dbReference>
<evidence type="ECO:0000256" key="1">
    <source>
        <dbReference type="ARBA" id="ARBA00007261"/>
    </source>
</evidence>
<dbReference type="PANTHER" id="PTHR43690:SF34">
    <property type="entry name" value="ZINC PROTEASE PQQL-LIKE"/>
    <property type="match status" value="1"/>
</dbReference>
<evidence type="ECO:0000313" key="7">
    <source>
        <dbReference type="EMBL" id="PRQ46706.1"/>
    </source>
</evidence>
<dbReference type="Proteomes" id="UP000238479">
    <property type="component" value="Chromosome 2"/>
</dbReference>
<dbReference type="Gramene" id="PRQ46706">
    <property type="protein sequence ID" value="PRQ46706"/>
    <property type="gene ID" value="RchiOBHm_Chr2g0091891"/>
</dbReference>
<dbReference type="AlphaFoldDB" id="A0A2P6RJU3"/>
<keyword evidence="4" id="KW-0862">Zinc</keyword>
<evidence type="ECO:0000256" key="4">
    <source>
        <dbReference type="ARBA" id="ARBA00022833"/>
    </source>
</evidence>
<dbReference type="STRING" id="74649.A0A2P6RJU3"/>
<dbReference type="OMA" id="NPRMHAV"/>
<organism evidence="7 8">
    <name type="scientific">Rosa chinensis</name>
    <name type="common">China rose</name>
    <dbReference type="NCBI Taxonomy" id="74649"/>
    <lineage>
        <taxon>Eukaryota</taxon>
        <taxon>Viridiplantae</taxon>
        <taxon>Streptophyta</taxon>
        <taxon>Embryophyta</taxon>
        <taxon>Tracheophyta</taxon>
        <taxon>Spermatophyta</taxon>
        <taxon>Magnoliopsida</taxon>
        <taxon>eudicotyledons</taxon>
        <taxon>Gunneridae</taxon>
        <taxon>Pentapetalae</taxon>
        <taxon>rosids</taxon>
        <taxon>fabids</taxon>
        <taxon>Rosales</taxon>
        <taxon>Rosaceae</taxon>
        <taxon>Rosoideae</taxon>
        <taxon>Rosoideae incertae sedis</taxon>
        <taxon>Rosa</taxon>
    </lineage>
</organism>
<dbReference type="EMBL" id="PDCK01000040">
    <property type="protein sequence ID" value="PRQ46706.1"/>
    <property type="molecule type" value="Genomic_DNA"/>
</dbReference>
<dbReference type="InterPro" id="IPR050626">
    <property type="entry name" value="Peptidase_M16"/>
</dbReference>
<dbReference type="InterPro" id="IPR011765">
    <property type="entry name" value="Pept_M16_N"/>
</dbReference>
<name>A0A2P6RJU3_ROSCH</name>
<evidence type="ECO:0000256" key="3">
    <source>
        <dbReference type="ARBA" id="ARBA00022801"/>
    </source>
</evidence>